<evidence type="ECO:0000313" key="3">
    <source>
        <dbReference type="Proteomes" id="UP000292082"/>
    </source>
</evidence>
<accession>A0A4Q9PKA7</accession>
<dbReference type="AlphaFoldDB" id="A0A4Q9PKA7"/>
<organism evidence="2 3">
    <name type="scientific">Dichomitus squalens</name>
    <dbReference type="NCBI Taxonomy" id="114155"/>
    <lineage>
        <taxon>Eukaryota</taxon>
        <taxon>Fungi</taxon>
        <taxon>Dikarya</taxon>
        <taxon>Basidiomycota</taxon>
        <taxon>Agaricomycotina</taxon>
        <taxon>Agaricomycetes</taxon>
        <taxon>Polyporales</taxon>
        <taxon>Polyporaceae</taxon>
        <taxon>Dichomitus</taxon>
    </lineage>
</organism>
<proteinExistence type="predicted"/>
<evidence type="ECO:0000256" key="1">
    <source>
        <dbReference type="SAM" id="SignalP"/>
    </source>
</evidence>
<evidence type="ECO:0008006" key="4">
    <source>
        <dbReference type="Google" id="ProtNLM"/>
    </source>
</evidence>
<sequence length="96" mass="10705">MVGPRVSRWQTFILLALRLSSDLSLHGVVRARLPILTDAATPVGKHVQPVSHGRRPEQCAGDRVARLEAKRSIQPVRRQVEEACISLRSNGDVYRV</sequence>
<dbReference type="EMBL" id="ML145185">
    <property type="protein sequence ID" value="TBU54573.1"/>
    <property type="molecule type" value="Genomic_DNA"/>
</dbReference>
<feature type="signal peptide" evidence="1">
    <location>
        <begin position="1"/>
        <end position="31"/>
    </location>
</feature>
<gene>
    <name evidence="2" type="ORF">BD310DRAFT_935508</name>
</gene>
<name>A0A4Q9PKA7_9APHY</name>
<keyword evidence="1" id="KW-0732">Signal</keyword>
<reference evidence="2 3" key="1">
    <citation type="submission" date="2019-01" db="EMBL/GenBank/DDBJ databases">
        <title>Draft genome sequences of three monokaryotic isolates of the white-rot basidiomycete fungus Dichomitus squalens.</title>
        <authorList>
            <consortium name="DOE Joint Genome Institute"/>
            <person name="Lopez S.C."/>
            <person name="Andreopoulos B."/>
            <person name="Pangilinan J."/>
            <person name="Lipzen A."/>
            <person name="Riley R."/>
            <person name="Ahrendt S."/>
            <person name="Ng V."/>
            <person name="Barry K."/>
            <person name="Daum C."/>
            <person name="Grigoriev I.V."/>
            <person name="Hilden K.S."/>
            <person name="Makela M.R."/>
            <person name="de Vries R.P."/>
        </authorList>
    </citation>
    <scope>NUCLEOTIDE SEQUENCE [LARGE SCALE GENOMIC DNA]</scope>
    <source>
        <strain evidence="2 3">CBS 464.89</strain>
    </source>
</reference>
<keyword evidence="3" id="KW-1185">Reference proteome</keyword>
<evidence type="ECO:0000313" key="2">
    <source>
        <dbReference type="EMBL" id="TBU54573.1"/>
    </source>
</evidence>
<protein>
    <recommendedName>
        <fullName evidence="4">Secreted protein</fullName>
    </recommendedName>
</protein>
<dbReference type="Proteomes" id="UP000292082">
    <property type="component" value="Unassembled WGS sequence"/>
</dbReference>
<feature type="chain" id="PRO_5020611954" description="Secreted protein" evidence="1">
    <location>
        <begin position="32"/>
        <end position="96"/>
    </location>
</feature>